<sequence length="105" mass="11991">MARGSLKRRKNQNRSITLLSSPSMSKTPPTSSRFSCRRTSMSFLLLSSFTILLIYSTSKTTFLVSSTEIYSFEVINVFPHDPNAFTQWSFGSVWMYPNLIMDGLF</sequence>
<keyword evidence="3" id="KW-1185">Reference proteome</keyword>
<organism evidence="2 3">
    <name type="scientific">Cinnamomum micranthum f. kanehirae</name>
    <dbReference type="NCBI Taxonomy" id="337451"/>
    <lineage>
        <taxon>Eukaryota</taxon>
        <taxon>Viridiplantae</taxon>
        <taxon>Streptophyta</taxon>
        <taxon>Embryophyta</taxon>
        <taxon>Tracheophyta</taxon>
        <taxon>Spermatophyta</taxon>
        <taxon>Magnoliopsida</taxon>
        <taxon>Magnoliidae</taxon>
        <taxon>Laurales</taxon>
        <taxon>Lauraceae</taxon>
        <taxon>Cinnamomum</taxon>
    </lineage>
</organism>
<dbReference type="EMBL" id="QPKB01000007">
    <property type="protein sequence ID" value="RWR89478.1"/>
    <property type="molecule type" value="Genomic_DNA"/>
</dbReference>
<feature type="compositionally biased region" description="Basic residues" evidence="1">
    <location>
        <begin position="1"/>
        <end position="12"/>
    </location>
</feature>
<gene>
    <name evidence="2" type="ORF">CKAN_01853500</name>
</gene>
<feature type="region of interest" description="Disordered" evidence="1">
    <location>
        <begin position="1"/>
        <end position="34"/>
    </location>
</feature>
<accession>A0A3S3NYX4</accession>
<feature type="compositionally biased region" description="Low complexity" evidence="1">
    <location>
        <begin position="17"/>
        <end position="32"/>
    </location>
</feature>
<dbReference type="AlphaFoldDB" id="A0A3S3NYX4"/>
<evidence type="ECO:0000313" key="3">
    <source>
        <dbReference type="Proteomes" id="UP000283530"/>
    </source>
</evidence>
<comment type="caution">
    <text evidence="2">The sequence shown here is derived from an EMBL/GenBank/DDBJ whole genome shotgun (WGS) entry which is preliminary data.</text>
</comment>
<evidence type="ECO:0000256" key="1">
    <source>
        <dbReference type="SAM" id="MobiDB-lite"/>
    </source>
</evidence>
<proteinExistence type="predicted"/>
<protein>
    <submittedName>
        <fullName evidence="2">Uncharacterized protein</fullName>
    </submittedName>
</protein>
<reference evidence="2 3" key="1">
    <citation type="journal article" date="2019" name="Nat. Plants">
        <title>Stout camphor tree genome fills gaps in understanding of flowering plant genome evolution.</title>
        <authorList>
            <person name="Chaw S.M."/>
            <person name="Liu Y.C."/>
            <person name="Wu Y.W."/>
            <person name="Wang H.Y."/>
            <person name="Lin C.I."/>
            <person name="Wu C.S."/>
            <person name="Ke H.M."/>
            <person name="Chang L.Y."/>
            <person name="Hsu C.Y."/>
            <person name="Yang H.T."/>
            <person name="Sudianto E."/>
            <person name="Hsu M.H."/>
            <person name="Wu K.P."/>
            <person name="Wang L.N."/>
            <person name="Leebens-Mack J.H."/>
            <person name="Tsai I.J."/>
        </authorList>
    </citation>
    <scope>NUCLEOTIDE SEQUENCE [LARGE SCALE GENOMIC DNA]</scope>
    <source>
        <strain evidence="3">cv. Chaw 1501</strain>
        <tissue evidence="2">Young leaves</tissue>
    </source>
</reference>
<evidence type="ECO:0000313" key="2">
    <source>
        <dbReference type="EMBL" id="RWR89478.1"/>
    </source>
</evidence>
<name>A0A3S3NYX4_9MAGN</name>
<dbReference type="Proteomes" id="UP000283530">
    <property type="component" value="Unassembled WGS sequence"/>
</dbReference>